<gene>
    <name evidence="3" type="ORF">IZT61_19650</name>
</gene>
<keyword evidence="1" id="KW-0732">Signal</keyword>
<feature type="chain" id="PRO_5032600705" evidence="1">
    <location>
        <begin position="21"/>
        <end position="266"/>
    </location>
</feature>
<evidence type="ECO:0000256" key="1">
    <source>
        <dbReference type="SAM" id="SignalP"/>
    </source>
</evidence>
<dbReference type="KEGG" id="pex:IZT61_19650"/>
<feature type="domain" description="Outer membrane protein beta-barrel" evidence="2">
    <location>
        <begin position="78"/>
        <end position="239"/>
    </location>
</feature>
<dbReference type="EMBL" id="CP064939">
    <property type="protein sequence ID" value="QPH39238.1"/>
    <property type="molecule type" value="Genomic_DNA"/>
</dbReference>
<dbReference type="Pfam" id="PF13568">
    <property type="entry name" value="OMP_b-brl_2"/>
    <property type="match status" value="1"/>
</dbReference>
<feature type="signal peptide" evidence="1">
    <location>
        <begin position="1"/>
        <end position="20"/>
    </location>
</feature>
<reference evidence="3 4" key="1">
    <citation type="submission" date="2020-11" db="EMBL/GenBank/DDBJ databases">
        <title>Pedobacter endophytica, an endophytic bacteria isolated form Carex pumila.</title>
        <authorList>
            <person name="Peng Y."/>
            <person name="Jiang L."/>
            <person name="Lee J."/>
        </authorList>
    </citation>
    <scope>NUCLEOTIDE SEQUENCE [LARGE SCALE GENOMIC DNA]</scope>
    <source>
        <strain evidence="3 4">JBR3-12</strain>
    </source>
</reference>
<dbReference type="RefSeq" id="WP_196098705.1">
    <property type="nucleotide sequence ID" value="NZ_CP064939.1"/>
</dbReference>
<evidence type="ECO:0000313" key="3">
    <source>
        <dbReference type="EMBL" id="QPH39238.1"/>
    </source>
</evidence>
<evidence type="ECO:0000259" key="2">
    <source>
        <dbReference type="Pfam" id="PF13568"/>
    </source>
</evidence>
<keyword evidence="4" id="KW-1185">Reference proteome</keyword>
<evidence type="ECO:0000313" key="4">
    <source>
        <dbReference type="Proteomes" id="UP000594759"/>
    </source>
</evidence>
<sequence>MIKKISLILSLLIVTNISFAQNWGGGIDDEDWSFGFNFQYISAEYKILKKENWRAPFYEIPNSLGVTYDSSLGGLPVTGPINAISSPPSQGFGLGFVINRRIAENFDFRTTPSLIFSDRLVSYQYEPMAPLNVGNGQTRNFETQVDKKVQATMFEFPVGLKVKSNRLNNFRAYWLGGVKYSIDIASKKKTFDEGESAINKFVKNRRNFLSYETGIGFDLYFEYFKMSPEIKLAYSTNDLLLHDNTAFANPIDKLKLRQLTFSLIFQ</sequence>
<proteinExistence type="predicted"/>
<dbReference type="Proteomes" id="UP000594759">
    <property type="component" value="Chromosome"/>
</dbReference>
<dbReference type="InterPro" id="IPR025665">
    <property type="entry name" value="Beta-barrel_OMP_2"/>
</dbReference>
<name>A0A7S9KYK1_9SPHI</name>
<protein>
    <submittedName>
        <fullName evidence="3">Outer membrane beta-barrel protein</fullName>
    </submittedName>
</protein>
<accession>A0A7S9KYK1</accession>
<dbReference type="AlphaFoldDB" id="A0A7S9KYK1"/>
<organism evidence="3 4">
    <name type="scientific">Pedobacter endophyticus</name>
    <dbReference type="NCBI Taxonomy" id="2789740"/>
    <lineage>
        <taxon>Bacteria</taxon>
        <taxon>Pseudomonadati</taxon>
        <taxon>Bacteroidota</taxon>
        <taxon>Sphingobacteriia</taxon>
        <taxon>Sphingobacteriales</taxon>
        <taxon>Sphingobacteriaceae</taxon>
        <taxon>Pedobacter</taxon>
    </lineage>
</organism>